<proteinExistence type="predicted"/>
<accession>A0A381U9R0</accession>
<evidence type="ECO:0008006" key="5">
    <source>
        <dbReference type="Google" id="ProtNLM"/>
    </source>
</evidence>
<dbReference type="AlphaFoldDB" id="A0A381U9R0"/>
<dbReference type="PRINTS" id="PR00207">
    <property type="entry name" value="FLAGELLIN"/>
</dbReference>
<dbReference type="SUPFAM" id="SSF64518">
    <property type="entry name" value="Phase 1 flagellin"/>
    <property type="match status" value="1"/>
</dbReference>
<protein>
    <recommendedName>
        <fullName evidence="5">Flagellin N-terminal domain-containing protein</fullName>
    </recommendedName>
</protein>
<reference evidence="4" key="1">
    <citation type="submission" date="2018-05" db="EMBL/GenBank/DDBJ databases">
        <authorList>
            <person name="Lanie J.A."/>
            <person name="Ng W.-L."/>
            <person name="Kazmierczak K.M."/>
            <person name="Andrzejewski T.M."/>
            <person name="Davidsen T.M."/>
            <person name="Wayne K.J."/>
            <person name="Tettelin H."/>
            <person name="Glass J.I."/>
            <person name="Rusch D."/>
            <person name="Podicherti R."/>
            <person name="Tsui H.-C.T."/>
            <person name="Winkler M.E."/>
        </authorList>
    </citation>
    <scope>NUCLEOTIDE SEQUENCE</scope>
</reference>
<evidence type="ECO:0000259" key="3">
    <source>
        <dbReference type="Pfam" id="PF00700"/>
    </source>
</evidence>
<dbReference type="GO" id="GO:0009288">
    <property type="term" value="C:bacterial-type flagellum"/>
    <property type="evidence" value="ECO:0007669"/>
    <property type="project" value="InterPro"/>
</dbReference>
<sequence>MPLEMKNNATSINALNNLDKAQNELSDSLRRLSSGQKINIAADAPVGLIISEGLRAQIASVHQAIQDTEFSLSLVQTAEGALVEVNNLLLEMRQLALTAANEGANDYGTMLALQYQIRNAIESIDRISRFTSFGRKILLDGSHGVTGMGDNEELIFLRASSKTLASPVSGYDVDIDELPLRATLSEDLDDDDASGLSIVLEEEDGPVIRVTNPEGATALGFANRLKDAVLGANINLDIQFDADDEELTIQHREYGVTKGFWITSSKDGVLTDDEFEPELFHGRDIKGTIEDEPAEGDGLVLTGNFNNKKTSGLSVAYLGDSTGNAGCVTVAQNSLKFQTGPTGDEKIMVALNSTHSTALGQGVDNRSGFKNLSDISLTSAQEAIDAISLVDHATDQLTLLRAQLGSAQKYTLETNISVLRNTAESLTAADSSIRDTDLAKEIVNFTKSQILTETAAAAVAQANQSAVRVLRLLFHHHVHDHWSFFAGH</sequence>
<dbReference type="PANTHER" id="PTHR42792:SF2">
    <property type="entry name" value="FLAGELLIN"/>
    <property type="match status" value="1"/>
</dbReference>
<dbReference type="InterPro" id="IPR046358">
    <property type="entry name" value="Flagellin_C"/>
</dbReference>
<dbReference type="PANTHER" id="PTHR42792">
    <property type="entry name" value="FLAGELLIN"/>
    <property type="match status" value="1"/>
</dbReference>
<gene>
    <name evidence="4" type="ORF">METZ01_LOCUS77810</name>
</gene>
<feature type="domain" description="Flagellin C-terminal" evidence="3">
    <location>
        <begin position="388"/>
        <end position="473"/>
    </location>
</feature>
<dbReference type="Pfam" id="PF00669">
    <property type="entry name" value="Flagellin_N"/>
    <property type="match status" value="1"/>
</dbReference>
<dbReference type="EMBL" id="UINC01006015">
    <property type="protein sequence ID" value="SVA24956.1"/>
    <property type="molecule type" value="Genomic_DNA"/>
</dbReference>
<keyword evidence="1" id="KW-0975">Bacterial flagellum</keyword>
<feature type="domain" description="Flagellin N-terminal" evidence="2">
    <location>
        <begin position="7"/>
        <end position="142"/>
    </location>
</feature>
<name>A0A381U9R0_9ZZZZ</name>
<dbReference type="GO" id="GO:0005198">
    <property type="term" value="F:structural molecule activity"/>
    <property type="evidence" value="ECO:0007669"/>
    <property type="project" value="InterPro"/>
</dbReference>
<evidence type="ECO:0000256" key="1">
    <source>
        <dbReference type="ARBA" id="ARBA00023143"/>
    </source>
</evidence>
<dbReference type="InterPro" id="IPR001492">
    <property type="entry name" value="Flagellin"/>
</dbReference>
<organism evidence="4">
    <name type="scientific">marine metagenome</name>
    <dbReference type="NCBI Taxonomy" id="408172"/>
    <lineage>
        <taxon>unclassified sequences</taxon>
        <taxon>metagenomes</taxon>
        <taxon>ecological metagenomes</taxon>
    </lineage>
</organism>
<evidence type="ECO:0000313" key="4">
    <source>
        <dbReference type="EMBL" id="SVA24956.1"/>
    </source>
</evidence>
<dbReference type="Gene3D" id="1.20.1330.10">
    <property type="entry name" value="f41 fragment of flagellin, N-terminal domain"/>
    <property type="match status" value="2"/>
</dbReference>
<dbReference type="Pfam" id="PF00700">
    <property type="entry name" value="Flagellin_C"/>
    <property type="match status" value="1"/>
</dbReference>
<dbReference type="InterPro" id="IPR042187">
    <property type="entry name" value="Flagellin_C_sub2"/>
</dbReference>
<evidence type="ECO:0000259" key="2">
    <source>
        <dbReference type="Pfam" id="PF00669"/>
    </source>
</evidence>
<dbReference type="Gene3D" id="6.10.10.10">
    <property type="entry name" value="Flagellar export chaperone, C-terminal domain"/>
    <property type="match status" value="1"/>
</dbReference>
<dbReference type="InterPro" id="IPR001029">
    <property type="entry name" value="Flagellin_N"/>
</dbReference>